<evidence type="ECO:0000256" key="1">
    <source>
        <dbReference type="ARBA" id="ARBA00022529"/>
    </source>
</evidence>
<sequence length="344" mass="38793">MRILTVAAHPDDEVLGCGGTLALFAEKGTEVYILILGEGVTSRDRKRDPGARREEIKALREAAREAANILGAREIFFEDLPDNRFDSLDFLDLVKLVEEHLGRIRPQTIFTHFPGDLNLDHALTARAVLTAARPLPETSVRRIYAFEVPSSTEWNFTEAFRPNAYFDISDTLSRKLEALKCYRQELRNFPHPRSLEGVEILARHRGMETGVPAAEAFVLLRSLEHPDSLASTSEPAKKKGKHFELALSWIKEHEGLRLKPYRDTIGKLTIGYGRNLEDIGLSLEEAEALLRNDLSRCEAELREVLGETYEALSPVRKAVLLDMIYNLGKSRFLGFKRMIAALKA</sequence>
<accession>A0A7C3GRC3</accession>
<dbReference type="Pfam" id="PF00959">
    <property type="entry name" value="Phage_lysozyme"/>
    <property type="match status" value="1"/>
</dbReference>
<evidence type="ECO:0000256" key="2">
    <source>
        <dbReference type="ARBA" id="ARBA00022638"/>
    </source>
</evidence>
<dbReference type="Pfam" id="PF02585">
    <property type="entry name" value="PIG-L"/>
    <property type="match status" value="1"/>
</dbReference>
<keyword evidence="2 3" id="KW-0081">Bacteriolytic enzyme</keyword>
<proteinExistence type="inferred from homology"/>
<dbReference type="Proteomes" id="UP000886043">
    <property type="component" value="Unassembled WGS sequence"/>
</dbReference>
<keyword evidence="3" id="KW-0326">Glycosidase</keyword>
<dbReference type="EC" id="3.2.1.17" evidence="3"/>
<comment type="catalytic activity">
    <reaction evidence="3">
        <text>Hydrolysis of (1-&gt;4)-beta-linkages between N-acetylmuramic acid and N-acetyl-D-glucosamine residues in a peptidoglycan and between N-acetyl-D-glucosamine residues in chitodextrins.</text>
        <dbReference type="EC" id="3.2.1.17"/>
    </reaction>
</comment>
<dbReference type="PANTHER" id="PTHR12993:SF11">
    <property type="entry name" value="N-ACETYLGLUCOSAMINYL-PHOSPHATIDYLINOSITOL DE-N-ACETYLASE"/>
    <property type="match status" value="1"/>
</dbReference>
<keyword evidence="3" id="KW-0378">Hydrolase</keyword>
<dbReference type="SUPFAM" id="SSF53955">
    <property type="entry name" value="Lysozyme-like"/>
    <property type="match status" value="1"/>
</dbReference>
<keyword evidence="1 3" id="KW-0929">Antimicrobial</keyword>
<dbReference type="AlphaFoldDB" id="A0A7C3GRC3"/>
<name>A0A7C3GRC3_9BACT</name>
<protein>
    <recommendedName>
        <fullName evidence="3">Lysozyme</fullName>
        <ecNumber evidence="3">3.2.1.17</ecNumber>
    </recommendedName>
</protein>
<dbReference type="InterPro" id="IPR023346">
    <property type="entry name" value="Lysozyme-like_dom_sf"/>
</dbReference>
<dbReference type="Gene3D" id="3.40.50.10320">
    <property type="entry name" value="LmbE-like"/>
    <property type="match status" value="1"/>
</dbReference>
<comment type="similarity">
    <text evidence="3">Belongs to the glycosyl hydrolase 24 family.</text>
</comment>
<evidence type="ECO:0000256" key="3">
    <source>
        <dbReference type="RuleBase" id="RU003788"/>
    </source>
</evidence>
<comment type="caution">
    <text evidence="4">The sequence shown here is derived from an EMBL/GenBank/DDBJ whole genome shotgun (WGS) entry which is preliminary data.</text>
</comment>
<dbReference type="GO" id="GO:0031640">
    <property type="term" value="P:killing of cells of another organism"/>
    <property type="evidence" value="ECO:0007669"/>
    <property type="project" value="UniProtKB-KW"/>
</dbReference>
<dbReference type="GO" id="GO:0009253">
    <property type="term" value="P:peptidoglycan catabolic process"/>
    <property type="evidence" value="ECO:0007669"/>
    <property type="project" value="InterPro"/>
</dbReference>
<dbReference type="Gene3D" id="1.10.530.40">
    <property type="match status" value="1"/>
</dbReference>
<dbReference type="GO" id="GO:0016998">
    <property type="term" value="P:cell wall macromolecule catabolic process"/>
    <property type="evidence" value="ECO:0007669"/>
    <property type="project" value="InterPro"/>
</dbReference>
<dbReference type="InterPro" id="IPR023347">
    <property type="entry name" value="Lysozyme_dom_sf"/>
</dbReference>
<dbReference type="InterPro" id="IPR003737">
    <property type="entry name" value="GlcNAc_PI_deacetylase-related"/>
</dbReference>
<dbReference type="GO" id="GO:0016811">
    <property type="term" value="F:hydrolase activity, acting on carbon-nitrogen (but not peptide) bonds, in linear amides"/>
    <property type="evidence" value="ECO:0007669"/>
    <property type="project" value="TreeGrafter"/>
</dbReference>
<feature type="non-terminal residue" evidence="4">
    <location>
        <position position="344"/>
    </location>
</feature>
<reference evidence="4" key="1">
    <citation type="journal article" date="2020" name="mSystems">
        <title>Genome- and Community-Level Interaction Insights into Carbon Utilization and Element Cycling Functions of Hydrothermarchaeota in Hydrothermal Sediment.</title>
        <authorList>
            <person name="Zhou Z."/>
            <person name="Liu Y."/>
            <person name="Xu W."/>
            <person name="Pan J."/>
            <person name="Luo Z.H."/>
            <person name="Li M."/>
        </authorList>
    </citation>
    <scope>NUCLEOTIDE SEQUENCE [LARGE SCALE GENOMIC DNA]</scope>
    <source>
        <strain evidence="4">HyVt-483</strain>
    </source>
</reference>
<organism evidence="4">
    <name type="scientific">Thermosulfurimonas dismutans</name>
    <dbReference type="NCBI Taxonomy" id="999894"/>
    <lineage>
        <taxon>Bacteria</taxon>
        <taxon>Pseudomonadati</taxon>
        <taxon>Thermodesulfobacteriota</taxon>
        <taxon>Thermodesulfobacteria</taxon>
        <taxon>Thermodesulfobacteriales</taxon>
        <taxon>Thermodesulfobacteriaceae</taxon>
        <taxon>Thermosulfurimonas</taxon>
    </lineage>
</organism>
<evidence type="ECO:0000313" key="4">
    <source>
        <dbReference type="EMBL" id="HFC97920.1"/>
    </source>
</evidence>
<dbReference type="EMBL" id="DRMH01000075">
    <property type="protein sequence ID" value="HFC97920.1"/>
    <property type="molecule type" value="Genomic_DNA"/>
</dbReference>
<dbReference type="InterPro" id="IPR024078">
    <property type="entry name" value="LmbE-like_dom_sf"/>
</dbReference>
<gene>
    <name evidence="4" type="ORF">ENJ40_05630</name>
</gene>
<dbReference type="PANTHER" id="PTHR12993">
    <property type="entry name" value="N-ACETYLGLUCOSAMINYL-PHOSPHATIDYLINOSITOL DE-N-ACETYLASE-RELATED"/>
    <property type="match status" value="1"/>
</dbReference>
<dbReference type="SUPFAM" id="SSF102588">
    <property type="entry name" value="LmbE-like"/>
    <property type="match status" value="1"/>
</dbReference>
<dbReference type="GO" id="GO:0003796">
    <property type="term" value="F:lysozyme activity"/>
    <property type="evidence" value="ECO:0007669"/>
    <property type="project" value="UniProtKB-EC"/>
</dbReference>
<dbReference type="GO" id="GO:0042742">
    <property type="term" value="P:defense response to bacterium"/>
    <property type="evidence" value="ECO:0007669"/>
    <property type="project" value="UniProtKB-KW"/>
</dbReference>
<dbReference type="InterPro" id="IPR002196">
    <property type="entry name" value="Glyco_hydro_24"/>
</dbReference>